<dbReference type="PROSITE" id="PS50919">
    <property type="entry name" value="MIR"/>
    <property type="match status" value="1"/>
</dbReference>
<evidence type="ECO:0000256" key="2">
    <source>
        <dbReference type="ARBA" id="ARBA00022737"/>
    </source>
</evidence>
<evidence type="ECO:0000256" key="3">
    <source>
        <dbReference type="SAM" id="SignalP"/>
    </source>
</evidence>
<dbReference type="Gene3D" id="2.80.10.50">
    <property type="match status" value="1"/>
</dbReference>
<reference evidence="6" key="1">
    <citation type="journal article" date="2014" name="Science">
        <title>The coffee genome provides insight into the convergent evolution of caffeine biosynthesis.</title>
        <authorList>
            <person name="Denoeud F."/>
            <person name="Carretero-Paulet L."/>
            <person name="Dereeper A."/>
            <person name="Droc G."/>
            <person name="Guyot R."/>
            <person name="Pietrella M."/>
            <person name="Zheng C."/>
            <person name="Alberti A."/>
            <person name="Anthony F."/>
            <person name="Aprea G."/>
            <person name="Aury J.M."/>
            <person name="Bento P."/>
            <person name="Bernard M."/>
            <person name="Bocs S."/>
            <person name="Campa C."/>
            <person name="Cenci A."/>
            <person name="Combes M.C."/>
            <person name="Crouzillat D."/>
            <person name="Da Silva C."/>
            <person name="Daddiego L."/>
            <person name="De Bellis F."/>
            <person name="Dussert S."/>
            <person name="Garsmeur O."/>
            <person name="Gayraud T."/>
            <person name="Guignon V."/>
            <person name="Jahn K."/>
            <person name="Jamilloux V."/>
            <person name="Joet T."/>
            <person name="Labadie K."/>
            <person name="Lan T."/>
            <person name="Leclercq J."/>
            <person name="Lepelley M."/>
            <person name="Leroy T."/>
            <person name="Li L.T."/>
            <person name="Librado P."/>
            <person name="Lopez L."/>
            <person name="Munoz A."/>
            <person name="Noel B."/>
            <person name="Pallavicini A."/>
            <person name="Perrotta G."/>
            <person name="Poncet V."/>
            <person name="Pot D."/>
            <person name="Priyono X."/>
            <person name="Rigoreau M."/>
            <person name="Rouard M."/>
            <person name="Rozas J."/>
            <person name="Tranchant-Dubreuil C."/>
            <person name="VanBuren R."/>
            <person name="Zhang Q."/>
            <person name="Andrade A.C."/>
            <person name="Argout X."/>
            <person name="Bertrand B."/>
            <person name="de Kochko A."/>
            <person name="Graziosi G."/>
            <person name="Henry R.J."/>
            <person name="Jayarama X."/>
            <person name="Ming R."/>
            <person name="Nagai C."/>
            <person name="Rounsley S."/>
            <person name="Sankoff D."/>
            <person name="Giuliano G."/>
            <person name="Albert V.A."/>
            <person name="Wincker P."/>
            <person name="Lashermes P."/>
        </authorList>
    </citation>
    <scope>NUCLEOTIDE SEQUENCE [LARGE SCALE GENOMIC DNA]</scope>
    <source>
        <strain evidence="6">cv. DH200-94</strain>
    </source>
</reference>
<organism evidence="5 6">
    <name type="scientific">Coffea canephora</name>
    <name type="common">Robusta coffee</name>
    <dbReference type="NCBI Taxonomy" id="49390"/>
    <lineage>
        <taxon>Eukaryota</taxon>
        <taxon>Viridiplantae</taxon>
        <taxon>Streptophyta</taxon>
        <taxon>Embryophyta</taxon>
        <taxon>Tracheophyta</taxon>
        <taxon>Spermatophyta</taxon>
        <taxon>Magnoliopsida</taxon>
        <taxon>eudicotyledons</taxon>
        <taxon>Gunneridae</taxon>
        <taxon>Pentapetalae</taxon>
        <taxon>asterids</taxon>
        <taxon>lamiids</taxon>
        <taxon>Gentianales</taxon>
        <taxon>Rubiaceae</taxon>
        <taxon>Ixoroideae</taxon>
        <taxon>Gardenieae complex</taxon>
        <taxon>Bertiereae - Coffeeae clade</taxon>
        <taxon>Coffeeae</taxon>
        <taxon>Coffea</taxon>
    </lineage>
</organism>
<feature type="domain" description="MIR" evidence="4">
    <location>
        <begin position="34"/>
        <end position="88"/>
    </location>
</feature>
<evidence type="ECO:0000313" key="6">
    <source>
        <dbReference type="Proteomes" id="UP000295252"/>
    </source>
</evidence>
<sequence length="215" mass="23468">MGSSQAAFFGLAIFLFLTLDSDFISSPISTASEGIQITYGSVIKLMHERTKFRLHSHDVSYGSGSGQQSVTGFPNVDDSNSYWIVRPVPDTNAQQGDTIKGDTIIRLQHMRTRKWLHSHLLNVTSEAGGITQGMGAYKVQVLFDGKPQTCVFLDTPGHEAFRAMRARGARVIDIVVIVVATDDGIRPQTEEAIAHAKAAGVRIVIAINKVCLHLF</sequence>
<gene>
    <name evidence="5" type="ORF">GSCOC_T00033568001</name>
</gene>
<keyword evidence="6" id="KW-1185">Reference proteome</keyword>
<evidence type="ECO:0000256" key="1">
    <source>
        <dbReference type="ARBA" id="ARBA00022729"/>
    </source>
</evidence>
<dbReference type="STRING" id="49390.A0A068UUQ6"/>
<dbReference type="GO" id="GO:0005525">
    <property type="term" value="F:GTP binding"/>
    <property type="evidence" value="ECO:0007669"/>
    <property type="project" value="InterPro"/>
</dbReference>
<feature type="chain" id="PRO_5001658268" description="MIR domain-containing protein" evidence="3">
    <location>
        <begin position="22"/>
        <end position="215"/>
    </location>
</feature>
<dbReference type="InterPro" id="IPR027417">
    <property type="entry name" value="P-loop_NTPase"/>
</dbReference>
<dbReference type="OrthoDB" id="5588846at2759"/>
<feature type="signal peptide" evidence="3">
    <location>
        <begin position="1"/>
        <end position="21"/>
    </location>
</feature>
<dbReference type="InterPro" id="IPR036300">
    <property type="entry name" value="MIR_dom_sf"/>
</dbReference>
<name>A0A068UUQ6_COFCA</name>
<dbReference type="SUPFAM" id="SSF82109">
    <property type="entry name" value="MIR domain"/>
    <property type="match status" value="1"/>
</dbReference>
<protein>
    <recommendedName>
        <fullName evidence="4">MIR domain-containing protein</fullName>
    </recommendedName>
</protein>
<dbReference type="SMART" id="SM00472">
    <property type="entry name" value="MIR"/>
    <property type="match status" value="2"/>
</dbReference>
<dbReference type="PANTHER" id="PTHR46809">
    <property type="entry name" value="STROMAL CELL-DERIVED FACTOR 2-LIKE PROTEIN"/>
    <property type="match status" value="1"/>
</dbReference>
<dbReference type="InterPro" id="IPR016093">
    <property type="entry name" value="MIR_motif"/>
</dbReference>
<accession>A0A068UUQ6</accession>
<dbReference type="Gene3D" id="3.40.50.300">
    <property type="entry name" value="P-loop containing nucleotide triphosphate hydrolases"/>
    <property type="match status" value="2"/>
</dbReference>
<dbReference type="InterPro" id="IPR005225">
    <property type="entry name" value="Small_GTP-bd"/>
</dbReference>
<dbReference type="PANTHER" id="PTHR46809:SF2">
    <property type="entry name" value="GH21273P"/>
    <property type="match status" value="1"/>
</dbReference>
<evidence type="ECO:0000313" key="5">
    <source>
        <dbReference type="EMBL" id="CDP11358.1"/>
    </source>
</evidence>
<dbReference type="InterPro" id="IPR000795">
    <property type="entry name" value="T_Tr_GTP-bd_dom"/>
</dbReference>
<dbReference type="InParanoid" id="A0A068UUQ6"/>
<dbReference type="Pfam" id="PF00009">
    <property type="entry name" value="GTP_EFTU"/>
    <property type="match status" value="1"/>
</dbReference>
<dbReference type="GO" id="GO:0003924">
    <property type="term" value="F:GTPase activity"/>
    <property type="evidence" value="ECO:0007669"/>
    <property type="project" value="InterPro"/>
</dbReference>
<keyword evidence="2" id="KW-0677">Repeat</keyword>
<dbReference type="Proteomes" id="UP000295252">
    <property type="component" value="Chromosome VII"/>
</dbReference>
<dbReference type="EMBL" id="HG739138">
    <property type="protein sequence ID" value="CDP11358.1"/>
    <property type="molecule type" value="Genomic_DNA"/>
</dbReference>
<dbReference type="Gramene" id="CDP11358">
    <property type="protein sequence ID" value="CDP11358"/>
    <property type="gene ID" value="GSCOC_T00033568001"/>
</dbReference>
<dbReference type="PhylomeDB" id="A0A068UUQ6"/>
<dbReference type="AlphaFoldDB" id="A0A068UUQ6"/>
<dbReference type="NCBIfam" id="TIGR00231">
    <property type="entry name" value="small_GTP"/>
    <property type="match status" value="1"/>
</dbReference>
<proteinExistence type="predicted"/>
<keyword evidence="1 3" id="KW-0732">Signal</keyword>
<evidence type="ECO:0000259" key="4">
    <source>
        <dbReference type="PROSITE" id="PS50919"/>
    </source>
</evidence>
<dbReference type="SUPFAM" id="SSF52540">
    <property type="entry name" value="P-loop containing nucleoside triphosphate hydrolases"/>
    <property type="match status" value="1"/>
</dbReference>